<evidence type="ECO:0000313" key="1">
    <source>
        <dbReference type="EMBL" id="QAY70139.1"/>
    </source>
</evidence>
<dbReference type="AlphaFoldDB" id="A0A4P6F717"/>
<proteinExistence type="predicted"/>
<gene>
    <name evidence="1" type="ORF">ET471_08885</name>
</gene>
<protein>
    <submittedName>
        <fullName evidence="1">Uncharacterized protein</fullName>
    </submittedName>
</protein>
<name>A0A4P6F717_9MICO</name>
<sequence length="228" mass="23260">MDTQQIVASARNWADYHAQVQAQRTLVRLEAERALADLKAALLPVSLGGEVAWRVLPLGPDDVAALRAVSRAVTMAPIGEDVRETIAQLEDAVPEALADLDAVAGARRMLAGAAAKEAAADAVEFLTEYVEWGAAEGLVGTLQRLAPGPEPDGIAVTDALAARVGLAAVWRSLGTAELVAAPAVVGTSSAAGDVAALRAAIAAKAPTHLAVFSVAPRVADGLLAVLQA</sequence>
<dbReference type="OrthoDB" id="5144544at2"/>
<dbReference type="RefSeq" id="WP_129187646.1">
    <property type="nucleotide sequence ID" value="NZ_CP035493.1"/>
</dbReference>
<reference evidence="1 2" key="1">
    <citation type="submission" date="2019-01" db="EMBL/GenBank/DDBJ databases">
        <title>Genome sequencing of strain FW10M-9.</title>
        <authorList>
            <person name="Heo J."/>
            <person name="Kim S.-J."/>
            <person name="Kim J.-S."/>
            <person name="Hong S.-B."/>
            <person name="Kwon S.-W."/>
        </authorList>
    </citation>
    <scope>NUCLEOTIDE SEQUENCE [LARGE SCALE GENOMIC DNA]</scope>
    <source>
        <strain evidence="1 2">FW10M-9</strain>
    </source>
</reference>
<organism evidence="1 2">
    <name type="scientific">Xylanimonas protaetiae</name>
    <dbReference type="NCBI Taxonomy" id="2509457"/>
    <lineage>
        <taxon>Bacteria</taxon>
        <taxon>Bacillati</taxon>
        <taxon>Actinomycetota</taxon>
        <taxon>Actinomycetes</taxon>
        <taxon>Micrococcales</taxon>
        <taxon>Promicromonosporaceae</taxon>
        <taxon>Xylanimonas</taxon>
    </lineage>
</organism>
<dbReference type="KEGG" id="xya:ET471_08885"/>
<dbReference type="EMBL" id="CP035493">
    <property type="protein sequence ID" value="QAY70139.1"/>
    <property type="molecule type" value="Genomic_DNA"/>
</dbReference>
<accession>A0A4P6F717</accession>
<keyword evidence="2" id="KW-1185">Reference proteome</keyword>
<dbReference type="Proteomes" id="UP000292118">
    <property type="component" value="Chromosome"/>
</dbReference>
<evidence type="ECO:0000313" key="2">
    <source>
        <dbReference type="Proteomes" id="UP000292118"/>
    </source>
</evidence>